<dbReference type="OrthoDB" id="5108854at2"/>
<sequence length="420" mass="47457">MRAESTGDKAEKRAQEVAARLGIADFVYGQPLVRKGTGWREVGDGLLVVGDRGAILQVKSRERKPGLRDSKDKAERIVRKYIDAAIRQGYGSKRTIQLYQASNKPLQAIPARALDYPEVRDSIFALELSRPCQEWPIIVIVDHPRNPTFTLSVPPGVFCISLNDWEQLHNKIRSVSGILRYLDLVSQSQLPTVIGGERERFFHLADVVDDLDIRNRRTTHPWFSTAAYDDPLSLGVYRELMTKVWTGLPRGPGISPEEIRTILAFLDDVPVSIMVSTGRWIMRKRREFQETGNPASGNASSGNKILVYLHASDRQWPDQMQWTTELTFLTLTRLHEWTETYNVKGVALGVGTRETANGIEYTHVYLEGAGGLTKEVRDKIEWQYGVPNFRFGHVREVEPGRNARCPCGSGLKFKRCHEGS</sequence>
<gene>
    <name evidence="1" type="ORF">SAMN05216276_108141</name>
</gene>
<reference evidence="1 2" key="1">
    <citation type="submission" date="2017-06" db="EMBL/GenBank/DDBJ databases">
        <authorList>
            <person name="Kim H.J."/>
            <person name="Triplett B.A."/>
        </authorList>
    </citation>
    <scope>NUCLEOTIDE SEQUENCE [LARGE SCALE GENOMIC DNA]</scope>
    <source>
        <strain evidence="1 2">CGMCC 4.2132</strain>
    </source>
</reference>
<evidence type="ECO:0000313" key="1">
    <source>
        <dbReference type="EMBL" id="SNT61074.1"/>
    </source>
</evidence>
<dbReference type="Pfam" id="PF02810">
    <property type="entry name" value="SEC-C"/>
    <property type="match status" value="1"/>
</dbReference>
<dbReference type="Proteomes" id="UP000198282">
    <property type="component" value="Unassembled WGS sequence"/>
</dbReference>
<dbReference type="SUPFAM" id="SSF103642">
    <property type="entry name" value="Sec-C motif"/>
    <property type="match status" value="1"/>
</dbReference>
<organism evidence="1 2">
    <name type="scientific">Streptosporangium subroseum</name>
    <dbReference type="NCBI Taxonomy" id="106412"/>
    <lineage>
        <taxon>Bacteria</taxon>
        <taxon>Bacillati</taxon>
        <taxon>Actinomycetota</taxon>
        <taxon>Actinomycetes</taxon>
        <taxon>Streptosporangiales</taxon>
        <taxon>Streptosporangiaceae</taxon>
        <taxon>Streptosporangium</taxon>
    </lineage>
</organism>
<dbReference type="Gene3D" id="3.10.450.50">
    <property type="match status" value="1"/>
</dbReference>
<dbReference type="InterPro" id="IPR004027">
    <property type="entry name" value="SEC_C_motif"/>
</dbReference>
<dbReference type="EMBL" id="FZOD01000081">
    <property type="protein sequence ID" value="SNT61074.1"/>
    <property type="molecule type" value="Genomic_DNA"/>
</dbReference>
<keyword evidence="2" id="KW-1185">Reference proteome</keyword>
<proteinExistence type="predicted"/>
<name>A0A239P352_9ACTN</name>
<accession>A0A239P352</accession>
<dbReference type="AlphaFoldDB" id="A0A239P352"/>
<protein>
    <submittedName>
        <fullName evidence="1">SEC-C motif-containing protein</fullName>
    </submittedName>
</protein>
<evidence type="ECO:0000313" key="2">
    <source>
        <dbReference type="Proteomes" id="UP000198282"/>
    </source>
</evidence>